<protein>
    <recommendedName>
        <fullName evidence="9">4,4'-diaponeurosporenoate glycosyltransferase</fullName>
    </recommendedName>
</protein>
<dbReference type="AlphaFoldDB" id="A0A0N8KNV5"/>
<dbReference type="InterPro" id="IPR029044">
    <property type="entry name" value="Nucleotide-diphossugar_trans"/>
</dbReference>
<evidence type="ECO:0000256" key="3">
    <source>
        <dbReference type="ARBA" id="ARBA00022676"/>
    </source>
</evidence>
<evidence type="ECO:0000313" key="11">
    <source>
        <dbReference type="EMBL" id="KPQ37594.1"/>
    </source>
</evidence>
<evidence type="ECO:0000256" key="5">
    <source>
        <dbReference type="ARBA" id="ARBA00023136"/>
    </source>
</evidence>
<dbReference type="PANTHER" id="PTHR43646">
    <property type="entry name" value="GLYCOSYLTRANSFERASE"/>
    <property type="match status" value="1"/>
</dbReference>
<dbReference type="STRING" id="1666911.HLUCCA11_00675"/>
<keyword evidence="4 11" id="KW-0808">Transferase</keyword>
<dbReference type="SUPFAM" id="SSF53448">
    <property type="entry name" value="Nucleotide-diphospho-sugar transferases"/>
    <property type="match status" value="1"/>
</dbReference>
<keyword evidence="3" id="KW-0328">Glycosyltransferase</keyword>
<dbReference type="EMBL" id="LJZR01000001">
    <property type="protein sequence ID" value="KPQ37594.1"/>
    <property type="molecule type" value="Genomic_DNA"/>
</dbReference>
<comment type="caution">
    <text evidence="11">The sequence shown here is derived from an EMBL/GenBank/DDBJ whole genome shotgun (WGS) entry which is preliminary data.</text>
</comment>
<evidence type="ECO:0000256" key="4">
    <source>
        <dbReference type="ARBA" id="ARBA00022679"/>
    </source>
</evidence>
<proteinExistence type="inferred from homology"/>
<dbReference type="PANTHER" id="PTHR43646:SF2">
    <property type="entry name" value="GLYCOSYLTRANSFERASE 2-LIKE DOMAIN-CONTAINING PROTEIN"/>
    <property type="match status" value="1"/>
</dbReference>
<evidence type="ECO:0000259" key="10">
    <source>
        <dbReference type="Pfam" id="PF00535"/>
    </source>
</evidence>
<dbReference type="Gene3D" id="3.90.550.10">
    <property type="entry name" value="Spore Coat Polysaccharide Biosynthesis Protein SpsA, Chain A"/>
    <property type="match status" value="1"/>
</dbReference>
<comment type="subcellular location">
    <subcellularLocation>
        <location evidence="1">Cell membrane</location>
    </subcellularLocation>
</comment>
<comment type="similarity">
    <text evidence="8">Belongs to the glycosyltransferase 2 family. CrtQ subfamily.</text>
</comment>
<organism evidence="11 12">
    <name type="scientific">Phormidesmis priestleyi Ana</name>
    <dbReference type="NCBI Taxonomy" id="1666911"/>
    <lineage>
        <taxon>Bacteria</taxon>
        <taxon>Bacillati</taxon>
        <taxon>Cyanobacteriota</taxon>
        <taxon>Cyanophyceae</taxon>
        <taxon>Leptolyngbyales</taxon>
        <taxon>Leptolyngbyaceae</taxon>
        <taxon>Phormidesmis</taxon>
    </lineage>
</organism>
<keyword evidence="5" id="KW-0472">Membrane</keyword>
<gene>
    <name evidence="11" type="ORF">HLUCCA11_00675</name>
</gene>
<evidence type="ECO:0000256" key="1">
    <source>
        <dbReference type="ARBA" id="ARBA00004236"/>
    </source>
</evidence>
<dbReference type="GO" id="GO:0016757">
    <property type="term" value="F:glycosyltransferase activity"/>
    <property type="evidence" value="ECO:0007669"/>
    <property type="project" value="UniProtKB-KW"/>
</dbReference>
<dbReference type="GO" id="GO:0005886">
    <property type="term" value="C:plasma membrane"/>
    <property type="evidence" value="ECO:0007669"/>
    <property type="project" value="UniProtKB-SubCell"/>
</dbReference>
<evidence type="ECO:0000256" key="7">
    <source>
        <dbReference type="ARBA" id="ARBA00037904"/>
    </source>
</evidence>
<evidence type="ECO:0000256" key="9">
    <source>
        <dbReference type="ARBA" id="ARBA00040345"/>
    </source>
</evidence>
<dbReference type="Pfam" id="PF00535">
    <property type="entry name" value="Glycos_transf_2"/>
    <property type="match status" value="1"/>
</dbReference>
<comment type="pathway">
    <text evidence="7">Carotenoid biosynthesis; staphyloxanthin biosynthesis; staphyloxanthin from farnesyl diphosphate: step 4/5.</text>
</comment>
<sequence>MFSVVLPCFNESRHGYLPQVLKNLCQQADCQQADCQQADGQAVPNQLIAVVSPSQDETLEIIRQFPTVEVITTNATNRAQRLNVGIQASRGDYVLLHHPATLLPMGDALIQAQAALQKADWGGFVHSFDHDHWLLRFTSWYSTRVRSQQQRILYLDHCIFVRRSVLIAVGGVPDMDIFEDTALSLALAKWGRPAIAPGKVITSARRFCDRGIYRQAALNQLLKLMYLTRQDPKRLNWLYERKSQINVSYAKIQPK</sequence>
<accession>A0A0N8KNV5</accession>
<evidence type="ECO:0000256" key="8">
    <source>
        <dbReference type="ARBA" id="ARBA00038120"/>
    </source>
</evidence>
<comment type="function">
    <text evidence="6">Catalyzes the glycosylation of 4,4'-diaponeurosporenoate, i.e. the esterification of glucose at the C1'' position with the carboxyl group of 4,4'-diaponeurosporenic acid, to form glycosyl-4,4'-diaponeurosporenoate. This is a step in the biosynthesis of staphyloxanthin, an orange pigment present in most staphylococci strains.</text>
</comment>
<reference evidence="11 12" key="1">
    <citation type="submission" date="2015-09" db="EMBL/GenBank/DDBJ databases">
        <title>Identification and resolution of microdiversity through metagenomic sequencing of parallel consortia.</title>
        <authorList>
            <person name="Nelson W.C."/>
            <person name="Romine M.F."/>
            <person name="Lindemann S.R."/>
        </authorList>
    </citation>
    <scope>NUCLEOTIDE SEQUENCE [LARGE SCALE GENOMIC DNA]</scope>
    <source>
        <strain evidence="11">Ana</strain>
    </source>
</reference>
<feature type="domain" description="Glycosyltransferase 2-like" evidence="10">
    <location>
        <begin position="3"/>
        <end position="98"/>
    </location>
</feature>
<evidence type="ECO:0000313" key="12">
    <source>
        <dbReference type="Proteomes" id="UP000050465"/>
    </source>
</evidence>
<keyword evidence="2" id="KW-1003">Cell membrane</keyword>
<dbReference type="InterPro" id="IPR001173">
    <property type="entry name" value="Glyco_trans_2-like"/>
</dbReference>
<dbReference type="Proteomes" id="UP000050465">
    <property type="component" value="Unassembled WGS sequence"/>
</dbReference>
<evidence type="ECO:0000256" key="6">
    <source>
        <dbReference type="ARBA" id="ARBA00037281"/>
    </source>
</evidence>
<evidence type="ECO:0000256" key="2">
    <source>
        <dbReference type="ARBA" id="ARBA00022475"/>
    </source>
</evidence>
<name>A0A0N8KNV5_9CYAN</name>